<evidence type="ECO:0000256" key="7">
    <source>
        <dbReference type="SAM" id="MobiDB-lite"/>
    </source>
</evidence>
<feature type="compositionally biased region" description="Low complexity" evidence="7">
    <location>
        <begin position="14"/>
        <end position="23"/>
    </location>
</feature>
<feature type="region of interest" description="Disordered" evidence="7">
    <location>
        <begin position="490"/>
        <end position="517"/>
    </location>
</feature>
<evidence type="ECO:0000256" key="5">
    <source>
        <dbReference type="ARBA" id="ARBA00023268"/>
    </source>
</evidence>
<dbReference type="InterPro" id="IPR020841">
    <property type="entry name" value="PKS_Beta-ketoAc_synthase_dom"/>
</dbReference>
<dbReference type="PROSITE" id="PS52004">
    <property type="entry name" value="KS3_2"/>
    <property type="match status" value="1"/>
</dbReference>
<evidence type="ECO:0000256" key="2">
    <source>
        <dbReference type="ARBA" id="ARBA00022450"/>
    </source>
</evidence>
<dbReference type="Pfam" id="PF00109">
    <property type="entry name" value="ketoacyl-synt"/>
    <property type="match status" value="1"/>
</dbReference>
<dbReference type="SUPFAM" id="SSF53901">
    <property type="entry name" value="Thiolase-like"/>
    <property type="match status" value="1"/>
</dbReference>
<keyword evidence="4 6" id="KW-0808">Transferase</keyword>
<dbReference type="Gene3D" id="3.40.47.10">
    <property type="match status" value="1"/>
</dbReference>
<dbReference type="RefSeq" id="WP_160826930.1">
    <property type="nucleotide sequence ID" value="NZ_JBHSXS010000009.1"/>
</dbReference>
<accession>A0ABW2CLV8</accession>
<dbReference type="InterPro" id="IPR050091">
    <property type="entry name" value="PKS_NRPS_Biosynth_Enz"/>
</dbReference>
<reference evidence="10" key="1">
    <citation type="journal article" date="2019" name="Int. J. Syst. Evol. Microbiol.">
        <title>The Global Catalogue of Microorganisms (GCM) 10K type strain sequencing project: providing services to taxonomists for standard genome sequencing and annotation.</title>
        <authorList>
            <consortium name="The Broad Institute Genomics Platform"/>
            <consortium name="The Broad Institute Genome Sequencing Center for Infectious Disease"/>
            <person name="Wu L."/>
            <person name="Ma J."/>
        </authorList>
    </citation>
    <scope>NUCLEOTIDE SEQUENCE [LARGE SCALE GENOMIC DNA]</scope>
    <source>
        <strain evidence="10">JCM 3369</strain>
    </source>
</reference>
<evidence type="ECO:0000256" key="4">
    <source>
        <dbReference type="ARBA" id="ARBA00022679"/>
    </source>
</evidence>
<dbReference type="Pfam" id="PF16197">
    <property type="entry name" value="KAsynt_C_assoc"/>
    <property type="match status" value="1"/>
</dbReference>
<feature type="compositionally biased region" description="Gly residues" evidence="7">
    <location>
        <begin position="24"/>
        <end position="38"/>
    </location>
</feature>
<dbReference type="Pfam" id="PF08990">
    <property type="entry name" value="Docking"/>
    <property type="match status" value="1"/>
</dbReference>
<protein>
    <submittedName>
        <fullName evidence="9">Type I polyketide synthase</fullName>
    </submittedName>
</protein>
<dbReference type="SUPFAM" id="SSF52151">
    <property type="entry name" value="FabD/lysophospholipase-like"/>
    <property type="match status" value="1"/>
</dbReference>
<keyword evidence="5" id="KW-0511">Multifunctional enzyme</keyword>
<dbReference type="InterPro" id="IPR018201">
    <property type="entry name" value="Ketoacyl_synth_AS"/>
</dbReference>
<feature type="region of interest" description="Disordered" evidence="7">
    <location>
        <begin position="1"/>
        <end position="38"/>
    </location>
</feature>
<dbReference type="InterPro" id="IPR016035">
    <property type="entry name" value="Acyl_Trfase/lysoPLipase"/>
</dbReference>
<dbReference type="PROSITE" id="PS00606">
    <property type="entry name" value="KS3_1"/>
    <property type="match status" value="1"/>
</dbReference>
<dbReference type="InterPro" id="IPR016039">
    <property type="entry name" value="Thiolase-like"/>
</dbReference>
<comment type="similarity">
    <text evidence="6">Belongs to the thiolase-like superfamily. Beta-ketoacyl-ACP synthases family.</text>
</comment>
<name>A0ABW2CLV8_9ACTN</name>
<organism evidence="9 10">
    <name type="scientific">Actinomadura yumaensis</name>
    <dbReference type="NCBI Taxonomy" id="111807"/>
    <lineage>
        <taxon>Bacteria</taxon>
        <taxon>Bacillati</taxon>
        <taxon>Actinomycetota</taxon>
        <taxon>Actinomycetes</taxon>
        <taxon>Streptosporangiales</taxon>
        <taxon>Thermomonosporaceae</taxon>
        <taxon>Actinomadura</taxon>
    </lineage>
</organism>
<dbReference type="Gene3D" id="3.40.366.10">
    <property type="entry name" value="Malonyl-Coenzyme A Acyl Carrier Protein, domain 2"/>
    <property type="match status" value="1"/>
</dbReference>
<evidence type="ECO:0000313" key="10">
    <source>
        <dbReference type="Proteomes" id="UP001596380"/>
    </source>
</evidence>
<dbReference type="PANTHER" id="PTHR43775:SF51">
    <property type="entry name" value="INACTIVE PHENOLPHTHIOCEROL SYNTHESIS POLYKETIDE SYNTHASE TYPE I PKS1-RELATED"/>
    <property type="match status" value="1"/>
</dbReference>
<evidence type="ECO:0000313" key="9">
    <source>
        <dbReference type="EMBL" id="MFC6881631.1"/>
    </source>
</evidence>
<evidence type="ECO:0000256" key="6">
    <source>
        <dbReference type="RuleBase" id="RU003694"/>
    </source>
</evidence>
<comment type="caution">
    <text evidence="9">The sequence shown here is derived from an EMBL/GenBank/DDBJ whole genome shotgun (WGS) entry which is preliminary data.</text>
</comment>
<dbReference type="EMBL" id="JBHSXS010000009">
    <property type="protein sequence ID" value="MFC6881631.1"/>
    <property type="molecule type" value="Genomic_DNA"/>
</dbReference>
<evidence type="ECO:0000256" key="3">
    <source>
        <dbReference type="ARBA" id="ARBA00022553"/>
    </source>
</evidence>
<keyword evidence="3" id="KW-0597">Phosphoprotein</keyword>
<dbReference type="InterPro" id="IPR015083">
    <property type="entry name" value="NorB/c/GfsB-D-like_docking"/>
</dbReference>
<dbReference type="InterPro" id="IPR014031">
    <property type="entry name" value="Ketoacyl_synth_C"/>
</dbReference>
<comment type="cofactor">
    <cofactor evidence="1">
        <name>pantetheine 4'-phosphate</name>
        <dbReference type="ChEBI" id="CHEBI:47942"/>
    </cofactor>
</comment>
<feature type="domain" description="Ketosynthase family 3 (KS3)" evidence="8">
    <location>
        <begin position="70"/>
        <end position="496"/>
    </location>
</feature>
<proteinExistence type="inferred from homology"/>
<dbReference type="Proteomes" id="UP001596380">
    <property type="component" value="Unassembled WGS sequence"/>
</dbReference>
<dbReference type="CDD" id="cd00833">
    <property type="entry name" value="PKS"/>
    <property type="match status" value="1"/>
</dbReference>
<keyword evidence="10" id="KW-1185">Reference proteome</keyword>
<gene>
    <name evidence="9" type="ORF">ACFQKB_17870</name>
</gene>
<sequence length="830" mass="85057">MTDPTSGGAPRSPANGGADARTGNGAGNGAGGSAGGGAGREAELVEYLRWTTAELHEARRRLRRAEDAGREPVAVVGMACRFPGGARTPDRFWDLLAEGREAVTGFPADRGWDLDALFHPDPDHHGTTYARGGGFLDDAADFDAAFFGIGDEEAEAIEPQQRLLLETAWEAVESAGIDPRTLRGSATAVYAGVALHDYGTRLRRVPAALMPYLGTGNAGGGAPGRVAFTLGLVGPAVALDSACSSSLTAMHLASRALRDGECDLALAGGAAVMYTPSTFLLSSSQRQLAPDARCKPFAAASDGMVWGEGAGLVLLERLADARRNGHRVLALVRGTAVNQDGAVSGMAAPHGPGRQRLMREALADARLSPADVDVVEAHGTGTAIGDAIEAQAVLSVYGQDRPADRPLWLGTVKPNIGHSQAAAGMASVIKAVLAMRHATLPATLNIDRPTPLVSWRAGAVRLVTEPTPWPRGGRPRRAGVSAFGNSGTNAHVILEEPPPEPPEPRPPSPPPGGTLAWPVSARGAAALRAQAAALAAHVGNDPDLAPEDVAWSLAATRSVFEDRAVVVGAHRAELLAGLHALANGTPHENVIGGTGATAGPDADSDAGTWAFGGSAERAAQATTALRERFPAFAAAHDEVSERFGGALGGDAATFALHVALARLLLAAELRPGAVVGRGVGEVSAAHLAGALDLPDACRLVAQRDAPGSDALALTGGKPTVPVLDAGSAPFAEAGAFLDFGPEPFPDAPRSAERLVPGDGRAVGRGLVEALARLHTSGATVGWAALFGGGPRPRAVPLPTYAFQRRRFWLQEPPPADGAPVAAYASEGGPR</sequence>
<dbReference type="InterPro" id="IPR032821">
    <property type="entry name" value="PKS_assoc"/>
</dbReference>
<dbReference type="InterPro" id="IPR001227">
    <property type="entry name" value="Ac_transferase_dom_sf"/>
</dbReference>
<evidence type="ECO:0000259" key="8">
    <source>
        <dbReference type="PROSITE" id="PS52004"/>
    </source>
</evidence>
<dbReference type="PANTHER" id="PTHR43775">
    <property type="entry name" value="FATTY ACID SYNTHASE"/>
    <property type="match status" value="1"/>
</dbReference>
<evidence type="ECO:0000256" key="1">
    <source>
        <dbReference type="ARBA" id="ARBA00001957"/>
    </source>
</evidence>
<feature type="compositionally biased region" description="Pro residues" evidence="7">
    <location>
        <begin position="499"/>
        <end position="512"/>
    </location>
</feature>
<keyword evidence="2" id="KW-0596">Phosphopantetheine</keyword>
<dbReference type="SMART" id="SM00825">
    <property type="entry name" value="PKS_KS"/>
    <property type="match status" value="1"/>
</dbReference>
<dbReference type="InterPro" id="IPR014030">
    <property type="entry name" value="Ketoacyl_synth_N"/>
</dbReference>
<dbReference type="Gene3D" id="3.30.70.3290">
    <property type="match status" value="2"/>
</dbReference>
<dbReference type="Pfam" id="PF02801">
    <property type="entry name" value="Ketoacyl-synt_C"/>
    <property type="match status" value="1"/>
</dbReference>